<evidence type="ECO:0000256" key="2">
    <source>
        <dbReference type="ARBA" id="ARBA00022617"/>
    </source>
</evidence>
<dbReference type="AlphaFoldDB" id="A0A543CNP8"/>
<dbReference type="Pfam" id="PF01152">
    <property type="entry name" value="Bac_globin"/>
    <property type="match status" value="1"/>
</dbReference>
<keyword evidence="2" id="KW-0349">Heme</keyword>
<evidence type="ECO:0000256" key="4">
    <source>
        <dbReference type="ARBA" id="ARBA00023004"/>
    </source>
</evidence>
<protein>
    <submittedName>
        <fullName evidence="5">Hemoglobin</fullName>
    </submittedName>
</protein>
<dbReference type="EMBL" id="VFOZ01000001">
    <property type="protein sequence ID" value="TQL98738.1"/>
    <property type="molecule type" value="Genomic_DNA"/>
</dbReference>
<dbReference type="GO" id="GO:0020037">
    <property type="term" value="F:heme binding"/>
    <property type="evidence" value="ECO:0007669"/>
    <property type="project" value="InterPro"/>
</dbReference>
<evidence type="ECO:0000313" key="6">
    <source>
        <dbReference type="Proteomes" id="UP000316096"/>
    </source>
</evidence>
<dbReference type="InterPro" id="IPR009050">
    <property type="entry name" value="Globin-like_sf"/>
</dbReference>
<name>A0A543CNP8_9ACTN</name>
<dbReference type="Proteomes" id="UP000316096">
    <property type="component" value="Unassembled WGS sequence"/>
</dbReference>
<dbReference type="OrthoDB" id="9798157at2"/>
<proteinExistence type="predicted"/>
<dbReference type="GO" id="GO:0046872">
    <property type="term" value="F:metal ion binding"/>
    <property type="evidence" value="ECO:0007669"/>
    <property type="project" value="UniProtKB-KW"/>
</dbReference>
<organism evidence="5 6">
    <name type="scientific">Actinoallomurus bryophytorum</name>
    <dbReference type="NCBI Taxonomy" id="1490222"/>
    <lineage>
        <taxon>Bacteria</taxon>
        <taxon>Bacillati</taxon>
        <taxon>Actinomycetota</taxon>
        <taxon>Actinomycetes</taxon>
        <taxon>Streptosporangiales</taxon>
        <taxon>Thermomonosporaceae</taxon>
        <taxon>Actinoallomurus</taxon>
    </lineage>
</organism>
<gene>
    <name evidence="5" type="ORF">FB559_4369</name>
</gene>
<dbReference type="InterPro" id="IPR012292">
    <property type="entry name" value="Globin/Proto"/>
</dbReference>
<dbReference type="InterPro" id="IPR001486">
    <property type="entry name" value="Hemoglobin_trunc"/>
</dbReference>
<accession>A0A543CNP8</accession>
<keyword evidence="1" id="KW-0813">Transport</keyword>
<dbReference type="RefSeq" id="WP_141957301.1">
    <property type="nucleotide sequence ID" value="NZ_VFOZ01000001.1"/>
</dbReference>
<comment type="caution">
    <text evidence="5">The sequence shown here is derived from an EMBL/GenBank/DDBJ whole genome shotgun (WGS) entry which is preliminary data.</text>
</comment>
<reference evidence="5 6" key="1">
    <citation type="submission" date="2019-06" db="EMBL/GenBank/DDBJ databases">
        <title>Sequencing the genomes of 1000 actinobacteria strains.</title>
        <authorList>
            <person name="Klenk H.-P."/>
        </authorList>
    </citation>
    <scope>NUCLEOTIDE SEQUENCE [LARGE SCALE GENOMIC DNA]</scope>
    <source>
        <strain evidence="5 6">DSM 102200</strain>
    </source>
</reference>
<evidence type="ECO:0000256" key="1">
    <source>
        <dbReference type="ARBA" id="ARBA00022448"/>
    </source>
</evidence>
<keyword evidence="3" id="KW-0479">Metal-binding</keyword>
<evidence type="ECO:0000256" key="3">
    <source>
        <dbReference type="ARBA" id="ARBA00022723"/>
    </source>
</evidence>
<evidence type="ECO:0000313" key="5">
    <source>
        <dbReference type="EMBL" id="TQL98738.1"/>
    </source>
</evidence>
<sequence>MARPSIFAFAGGTPAFLALATAHHERCLRDPVLSHPFSHPGHPQHVQRLASYWAEVFGGPDLYSRSCGGHSAMLGIHAAQGAETDLGQRFVTCFVQAIDDAGMPGDADLRAALRAYMEWAVDEVMSYSPRGSRVASGLPVPHWSWDGLQTPEPGT</sequence>
<dbReference type="CDD" id="cd14775">
    <property type="entry name" value="TrHb2_O-like"/>
    <property type="match status" value="1"/>
</dbReference>
<keyword evidence="4" id="KW-0408">Iron</keyword>
<dbReference type="SUPFAM" id="SSF46458">
    <property type="entry name" value="Globin-like"/>
    <property type="match status" value="1"/>
</dbReference>
<dbReference type="GO" id="GO:0019825">
    <property type="term" value="F:oxygen binding"/>
    <property type="evidence" value="ECO:0007669"/>
    <property type="project" value="InterPro"/>
</dbReference>
<keyword evidence="6" id="KW-1185">Reference proteome</keyword>
<dbReference type="Gene3D" id="1.10.490.10">
    <property type="entry name" value="Globins"/>
    <property type="match status" value="1"/>
</dbReference>